<dbReference type="KEGG" id="tet:TTHERM_01649030"/>
<reference evidence="3" key="1">
    <citation type="journal article" date="2006" name="PLoS Biol.">
        <title>Macronuclear genome sequence of the ciliate Tetrahymena thermophila, a model eukaryote.</title>
        <authorList>
            <person name="Eisen J.A."/>
            <person name="Coyne R.S."/>
            <person name="Wu M."/>
            <person name="Wu D."/>
            <person name="Thiagarajan M."/>
            <person name="Wortman J.R."/>
            <person name="Badger J.H."/>
            <person name="Ren Q."/>
            <person name="Amedeo P."/>
            <person name="Jones K.M."/>
            <person name="Tallon L.J."/>
            <person name="Delcher A.L."/>
            <person name="Salzberg S.L."/>
            <person name="Silva J.C."/>
            <person name="Haas B.J."/>
            <person name="Majoros W.H."/>
            <person name="Farzad M."/>
            <person name="Carlton J.M."/>
            <person name="Smith R.K. Jr."/>
            <person name="Garg J."/>
            <person name="Pearlman R.E."/>
            <person name="Karrer K.M."/>
            <person name="Sun L."/>
            <person name="Manning G."/>
            <person name="Elde N.C."/>
            <person name="Turkewitz A.P."/>
            <person name="Asai D.J."/>
            <person name="Wilkes D.E."/>
            <person name="Wang Y."/>
            <person name="Cai H."/>
            <person name="Collins K."/>
            <person name="Stewart B.A."/>
            <person name="Lee S.R."/>
            <person name="Wilamowska K."/>
            <person name="Weinberg Z."/>
            <person name="Ruzzo W.L."/>
            <person name="Wloga D."/>
            <person name="Gaertig J."/>
            <person name="Frankel J."/>
            <person name="Tsao C.-C."/>
            <person name="Gorovsky M.A."/>
            <person name="Keeling P.J."/>
            <person name="Waller R.F."/>
            <person name="Patron N.J."/>
            <person name="Cherry J.M."/>
            <person name="Stover N.A."/>
            <person name="Krieger C.J."/>
            <person name="del Toro C."/>
            <person name="Ryder H.F."/>
            <person name="Williamson S.C."/>
            <person name="Barbeau R.A."/>
            <person name="Hamilton E.P."/>
            <person name="Orias E."/>
        </authorList>
    </citation>
    <scope>NUCLEOTIDE SEQUENCE [LARGE SCALE GENOMIC DNA]</scope>
    <source>
        <strain evidence="3">SB210</strain>
    </source>
</reference>
<evidence type="ECO:0000256" key="1">
    <source>
        <dbReference type="SAM" id="MobiDB-lite"/>
    </source>
</evidence>
<accession>Q24CT3</accession>
<keyword evidence="3" id="KW-1185">Reference proteome</keyword>
<dbReference type="AlphaFoldDB" id="Q24CT3"/>
<evidence type="ECO:0000313" key="2">
    <source>
        <dbReference type="EMBL" id="EAS05591.2"/>
    </source>
</evidence>
<dbReference type="RefSeq" id="XP_001025836.2">
    <property type="nucleotide sequence ID" value="XM_001025836.2"/>
</dbReference>
<name>Q24CT3_TETTS</name>
<dbReference type="InParanoid" id="Q24CT3"/>
<sequence length="716" mass="84425">DKIYQTINMDKIEYLNYDQNFALKMVQINKLVKQSCEDIQLFISQAINFLNMQDEDPENESDLESELQVFNKNYIFSQDENERESCYIPIYKKIYLNNKNRIRVEPDELFMLQKIQSIYEKIFNNNIVLIYRCIYDYENIHIYNSKCNYNGEKQKQIQGRMSNKKINDPQDLDSFEHPQGQNSKKVKIEEEQNQQISGQDFGCEISKKQIQNDHHSQMNKQSQQEEPITQSVNLPQSEALLGGAIVSNKIILHNSMSVNIFKSMPVSNIIPASNNMSVPNSMSIPNNISVSKSIPAFDNKPVPYSMSVSSIISASNSIYEPNNVPIPQNGIVTKIYPMLQRQNLFDYLCQIQKNLYERLDIFLKLSQKQYDFVISDYSNIKKDFNAFYEFFNQTFRETAQNYFQSKFGMQAMFNEALFNKLVDKIVIQQPYGCADLSKDYFIKYMLNPDHIQTHIQRFPKMVNSDLKHFATFATECNKLKKTVDYVVFNSDTVQQHQSFVPVLKLDDNLNLNEQLSISTKLIYFHQIGIEKFINEMQGFLRQDLNIQFSIYFSLVIIKKLFFACDFYGDPLEDTELQNFIESMKLFQQYYTGQEFNLQINRNHAPYLSNRQSNINKMEEDSFDYEKYKQQNMELFQNKKQKDLGKKNNDEEQKQIDSQMYKARIRDSNNVQDSQQGYHPEKQNTVRQMNIPFQLSNNTMLQKSINKIDKKSYELEY</sequence>
<dbReference type="Proteomes" id="UP000009168">
    <property type="component" value="Unassembled WGS sequence"/>
</dbReference>
<dbReference type="GeneID" id="7835070"/>
<feature type="region of interest" description="Disordered" evidence="1">
    <location>
        <begin position="154"/>
        <end position="185"/>
    </location>
</feature>
<feature type="non-terminal residue" evidence="2">
    <location>
        <position position="716"/>
    </location>
</feature>
<dbReference type="EMBL" id="GG662342">
    <property type="protein sequence ID" value="EAS05591.2"/>
    <property type="molecule type" value="Genomic_DNA"/>
</dbReference>
<gene>
    <name evidence="2" type="ORF">TTHERM_01649030</name>
</gene>
<dbReference type="HOGENOM" id="CLU_568038_0_0_1"/>
<protein>
    <submittedName>
        <fullName evidence="2">Uncharacterized protein</fullName>
    </submittedName>
</protein>
<evidence type="ECO:0000313" key="3">
    <source>
        <dbReference type="Proteomes" id="UP000009168"/>
    </source>
</evidence>
<organism evidence="2 3">
    <name type="scientific">Tetrahymena thermophila (strain SB210)</name>
    <dbReference type="NCBI Taxonomy" id="312017"/>
    <lineage>
        <taxon>Eukaryota</taxon>
        <taxon>Sar</taxon>
        <taxon>Alveolata</taxon>
        <taxon>Ciliophora</taxon>
        <taxon>Intramacronucleata</taxon>
        <taxon>Oligohymenophorea</taxon>
        <taxon>Hymenostomatida</taxon>
        <taxon>Tetrahymenina</taxon>
        <taxon>Tetrahymenidae</taxon>
        <taxon>Tetrahymena</taxon>
    </lineage>
</organism>
<proteinExistence type="predicted"/>
<feature type="non-terminal residue" evidence="2">
    <location>
        <position position="1"/>
    </location>
</feature>